<accession>A0A2P6R8G9</accession>
<evidence type="ECO:0008006" key="4">
    <source>
        <dbReference type="Google" id="ProtNLM"/>
    </source>
</evidence>
<evidence type="ECO:0000256" key="1">
    <source>
        <dbReference type="SAM" id="Phobius"/>
    </source>
</evidence>
<sequence length="142" mass="16008">MCIYTYIKTYTCIQQDQLLNMTHCFLLFVIVFCYMQGTTTNIHACSQTERTSLLSFALTLSSPSFLNWTSDDCGLWQGINCNAAGWVTHQSLPSKGLALKQDTTFPSSTVLLGNLTHLTHLNLDLQQFPRSKCWFLLVLVSS</sequence>
<keyword evidence="1" id="KW-0472">Membrane</keyword>
<keyword evidence="1" id="KW-1133">Transmembrane helix</keyword>
<dbReference type="Proteomes" id="UP000238479">
    <property type="component" value="Chromosome 3"/>
</dbReference>
<protein>
    <recommendedName>
        <fullName evidence="4">Non-specific serine/threonine protein kinase</fullName>
    </recommendedName>
</protein>
<feature type="transmembrane region" description="Helical" evidence="1">
    <location>
        <begin position="18"/>
        <end position="37"/>
    </location>
</feature>
<dbReference type="Gramene" id="PRQ42699">
    <property type="protein sequence ID" value="PRQ42699"/>
    <property type="gene ID" value="RchiOBHm_Chr3g0460481"/>
</dbReference>
<reference evidence="2 3" key="1">
    <citation type="journal article" date="2018" name="Nat. Genet.">
        <title>The Rosa genome provides new insights in the design of modern roses.</title>
        <authorList>
            <person name="Bendahmane M."/>
        </authorList>
    </citation>
    <scope>NUCLEOTIDE SEQUENCE [LARGE SCALE GENOMIC DNA]</scope>
    <source>
        <strain evidence="3">cv. Old Blush</strain>
    </source>
</reference>
<gene>
    <name evidence="2" type="ORF">RchiOBHm_Chr3g0460481</name>
</gene>
<organism evidence="2 3">
    <name type="scientific">Rosa chinensis</name>
    <name type="common">China rose</name>
    <dbReference type="NCBI Taxonomy" id="74649"/>
    <lineage>
        <taxon>Eukaryota</taxon>
        <taxon>Viridiplantae</taxon>
        <taxon>Streptophyta</taxon>
        <taxon>Embryophyta</taxon>
        <taxon>Tracheophyta</taxon>
        <taxon>Spermatophyta</taxon>
        <taxon>Magnoliopsida</taxon>
        <taxon>eudicotyledons</taxon>
        <taxon>Gunneridae</taxon>
        <taxon>Pentapetalae</taxon>
        <taxon>rosids</taxon>
        <taxon>fabids</taxon>
        <taxon>Rosales</taxon>
        <taxon>Rosaceae</taxon>
        <taxon>Rosoideae</taxon>
        <taxon>Rosoideae incertae sedis</taxon>
        <taxon>Rosa</taxon>
    </lineage>
</organism>
<evidence type="ECO:0000313" key="3">
    <source>
        <dbReference type="Proteomes" id="UP000238479"/>
    </source>
</evidence>
<dbReference type="EMBL" id="PDCK01000041">
    <property type="protein sequence ID" value="PRQ42699.1"/>
    <property type="molecule type" value="Genomic_DNA"/>
</dbReference>
<comment type="caution">
    <text evidence="2">The sequence shown here is derived from an EMBL/GenBank/DDBJ whole genome shotgun (WGS) entry which is preliminary data.</text>
</comment>
<dbReference type="AlphaFoldDB" id="A0A2P6R8G9"/>
<evidence type="ECO:0000313" key="2">
    <source>
        <dbReference type="EMBL" id="PRQ42699.1"/>
    </source>
</evidence>
<proteinExistence type="predicted"/>
<keyword evidence="1" id="KW-0812">Transmembrane</keyword>
<dbReference type="InterPro" id="IPR032675">
    <property type="entry name" value="LRR_dom_sf"/>
</dbReference>
<dbReference type="Gene3D" id="3.80.10.10">
    <property type="entry name" value="Ribonuclease Inhibitor"/>
    <property type="match status" value="1"/>
</dbReference>
<keyword evidence="3" id="KW-1185">Reference proteome</keyword>
<name>A0A2P6R8G9_ROSCH</name>